<dbReference type="EMBL" id="OZ034820">
    <property type="protein sequence ID" value="CAL1402687.1"/>
    <property type="molecule type" value="Genomic_DNA"/>
</dbReference>
<accession>A0AAV2FXK0</accession>
<proteinExistence type="predicted"/>
<evidence type="ECO:0000313" key="2">
    <source>
        <dbReference type="Proteomes" id="UP001497516"/>
    </source>
</evidence>
<protein>
    <submittedName>
        <fullName evidence="1">Uncharacterized protein</fullName>
    </submittedName>
</protein>
<reference evidence="1 2" key="1">
    <citation type="submission" date="2024-04" db="EMBL/GenBank/DDBJ databases">
        <authorList>
            <person name="Fracassetti M."/>
        </authorList>
    </citation>
    <scope>NUCLEOTIDE SEQUENCE [LARGE SCALE GENOMIC DNA]</scope>
</reference>
<organism evidence="1 2">
    <name type="scientific">Linum trigynum</name>
    <dbReference type="NCBI Taxonomy" id="586398"/>
    <lineage>
        <taxon>Eukaryota</taxon>
        <taxon>Viridiplantae</taxon>
        <taxon>Streptophyta</taxon>
        <taxon>Embryophyta</taxon>
        <taxon>Tracheophyta</taxon>
        <taxon>Spermatophyta</taxon>
        <taxon>Magnoliopsida</taxon>
        <taxon>eudicotyledons</taxon>
        <taxon>Gunneridae</taxon>
        <taxon>Pentapetalae</taxon>
        <taxon>rosids</taxon>
        <taxon>fabids</taxon>
        <taxon>Malpighiales</taxon>
        <taxon>Linaceae</taxon>
        <taxon>Linum</taxon>
    </lineage>
</organism>
<name>A0AAV2FXK0_9ROSI</name>
<dbReference type="Proteomes" id="UP001497516">
    <property type="component" value="Chromosome 7"/>
</dbReference>
<keyword evidence="2" id="KW-1185">Reference proteome</keyword>
<evidence type="ECO:0000313" key="1">
    <source>
        <dbReference type="EMBL" id="CAL1402687.1"/>
    </source>
</evidence>
<gene>
    <name evidence="1" type="ORF">LTRI10_LOCUS42671</name>
</gene>
<dbReference type="AlphaFoldDB" id="A0AAV2FXK0"/>
<sequence length="140" mass="15163">MHSNTSVAVEFMIGVLQIATIIQRSPFPPWHTSSDHRSGGFTQTLPATISLDALPALRQSISPSSNLRHSEKPTHSLQHRRVPRHIRHRVPHTLRILEFRSGGGDAATCEVVDGGGDGFCIEAVILVAEEAAVEVDPTSS</sequence>